<dbReference type="EMBL" id="VCQU01000002">
    <property type="protein sequence ID" value="NMN94954.1"/>
    <property type="molecule type" value="Genomic_DNA"/>
</dbReference>
<accession>A0A848KCQ8</accession>
<proteinExistence type="predicted"/>
<feature type="transmembrane region" description="Helical" evidence="1">
    <location>
        <begin position="12"/>
        <end position="37"/>
    </location>
</feature>
<reference evidence="2 3" key="2">
    <citation type="submission" date="2020-06" db="EMBL/GenBank/DDBJ databases">
        <title>Antribacter stalactiti gen. nov., sp. nov., a new member of the family Nacardiaceae isolated from a cave.</title>
        <authorList>
            <person name="Kim I.S."/>
        </authorList>
    </citation>
    <scope>NUCLEOTIDE SEQUENCE [LARGE SCALE GENOMIC DNA]</scope>
    <source>
        <strain evidence="2 3">YC2-7</strain>
    </source>
</reference>
<keyword evidence="1" id="KW-0812">Transmembrane</keyword>
<evidence type="ECO:0000313" key="3">
    <source>
        <dbReference type="Proteomes" id="UP000535543"/>
    </source>
</evidence>
<sequence>MTQPDSGPPFSYAKLAFFSIGAASLVLLVTTFLVGLLQDANTWVLLAVALAGVFGAIAAMGTVATRMTNKAFPKTPERGDQPPTQ</sequence>
<reference evidence="2 3" key="1">
    <citation type="submission" date="2019-05" db="EMBL/GenBank/DDBJ databases">
        <authorList>
            <person name="Lee S.D."/>
        </authorList>
    </citation>
    <scope>NUCLEOTIDE SEQUENCE [LARGE SCALE GENOMIC DNA]</scope>
    <source>
        <strain evidence="2 3">YC2-7</strain>
    </source>
</reference>
<keyword evidence="1" id="KW-1133">Transmembrane helix</keyword>
<dbReference type="Proteomes" id="UP000535543">
    <property type="component" value="Unassembled WGS sequence"/>
</dbReference>
<organism evidence="2 3">
    <name type="scientific">Antrihabitans stalactiti</name>
    <dbReference type="NCBI Taxonomy" id="2584121"/>
    <lineage>
        <taxon>Bacteria</taxon>
        <taxon>Bacillati</taxon>
        <taxon>Actinomycetota</taxon>
        <taxon>Actinomycetes</taxon>
        <taxon>Mycobacteriales</taxon>
        <taxon>Nocardiaceae</taxon>
        <taxon>Antrihabitans</taxon>
    </lineage>
</organism>
<protein>
    <submittedName>
        <fullName evidence="2">Uncharacterized protein</fullName>
    </submittedName>
</protein>
<keyword evidence="3" id="KW-1185">Reference proteome</keyword>
<name>A0A848KCQ8_9NOCA</name>
<feature type="transmembrane region" description="Helical" evidence="1">
    <location>
        <begin position="43"/>
        <end position="64"/>
    </location>
</feature>
<gene>
    <name evidence="2" type="ORF">FGL95_07885</name>
</gene>
<evidence type="ECO:0000313" key="2">
    <source>
        <dbReference type="EMBL" id="NMN94954.1"/>
    </source>
</evidence>
<comment type="caution">
    <text evidence="2">The sequence shown here is derived from an EMBL/GenBank/DDBJ whole genome shotgun (WGS) entry which is preliminary data.</text>
</comment>
<dbReference type="RefSeq" id="WP_169585663.1">
    <property type="nucleotide sequence ID" value="NZ_VCQU01000002.1"/>
</dbReference>
<keyword evidence="1" id="KW-0472">Membrane</keyword>
<dbReference type="AlphaFoldDB" id="A0A848KCQ8"/>
<evidence type="ECO:0000256" key="1">
    <source>
        <dbReference type="SAM" id="Phobius"/>
    </source>
</evidence>